<evidence type="ECO:0000313" key="2">
    <source>
        <dbReference type="EMBL" id="JAD81716.1"/>
    </source>
</evidence>
<dbReference type="AlphaFoldDB" id="A0A0A9D1N9"/>
<name>A0A0A9D1N9_ARUDO</name>
<sequence>MGDKSAAELVAGLRRKGEPRGFDWKGFFKIVVYALLLYKTAPSRREVGALLLWLMLVPLCMLNVMGTHVMKELAAKHNKQA</sequence>
<accession>A0A0A9D1N9</accession>
<organism evidence="2">
    <name type="scientific">Arundo donax</name>
    <name type="common">Giant reed</name>
    <name type="synonym">Donax arundinaceus</name>
    <dbReference type="NCBI Taxonomy" id="35708"/>
    <lineage>
        <taxon>Eukaryota</taxon>
        <taxon>Viridiplantae</taxon>
        <taxon>Streptophyta</taxon>
        <taxon>Embryophyta</taxon>
        <taxon>Tracheophyta</taxon>
        <taxon>Spermatophyta</taxon>
        <taxon>Magnoliopsida</taxon>
        <taxon>Liliopsida</taxon>
        <taxon>Poales</taxon>
        <taxon>Poaceae</taxon>
        <taxon>PACMAD clade</taxon>
        <taxon>Arundinoideae</taxon>
        <taxon>Arundineae</taxon>
        <taxon>Arundo</taxon>
    </lineage>
</organism>
<dbReference type="EMBL" id="GBRH01216179">
    <property type="protein sequence ID" value="JAD81716.1"/>
    <property type="molecule type" value="Transcribed_RNA"/>
</dbReference>
<keyword evidence="1" id="KW-0812">Transmembrane</keyword>
<protein>
    <submittedName>
        <fullName evidence="2">Uncharacterized protein</fullName>
    </submittedName>
</protein>
<feature type="transmembrane region" description="Helical" evidence="1">
    <location>
        <begin position="50"/>
        <end position="70"/>
    </location>
</feature>
<proteinExistence type="predicted"/>
<keyword evidence="1" id="KW-1133">Transmembrane helix</keyword>
<evidence type="ECO:0000256" key="1">
    <source>
        <dbReference type="SAM" id="Phobius"/>
    </source>
</evidence>
<reference evidence="2" key="2">
    <citation type="journal article" date="2015" name="Data Brief">
        <title>Shoot transcriptome of the giant reed, Arundo donax.</title>
        <authorList>
            <person name="Barrero R.A."/>
            <person name="Guerrero F.D."/>
            <person name="Moolhuijzen P."/>
            <person name="Goolsby J.A."/>
            <person name="Tidwell J."/>
            <person name="Bellgard S.E."/>
            <person name="Bellgard M.I."/>
        </authorList>
    </citation>
    <scope>NUCLEOTIDE SEQUENCE</scope>
    <source>
        <tissue evidence="2">Shoot tissue taken approximately 20 cm above the soil surface</tissue>
    </source>
</reference>
<reference evidence="2" key="1">
    <citation type="submission" date="2014-09" db="EMBL/GenBank/DDBJ databases">
        <authorList>
            <person name="Magalhaes I.L.F."/>
            <person name="Oliveira U."/>
            <person name="Santos F.R."/>
            <person name="Vidigal T.H.D.A."/>
            <person name="Brescovit A.D."/>
            <person name="Santos A.J."/>
        </authorList>
    </citation>
    <scope>NUCLEOTIDE SEQUENCE</scope>
    <source>
        <tissue evidence="2">Shoot tissue taken approximately 20 cm above the soil surface</tissue>
    </source>
</reference>
<keyword evidence="1" id="KW-0472">Membrane</keyword>